<keyword evidence="1" id="KW-1133">Transmembrane helix</keyword>
<evidence type="ECO:0000313" key="3">
    <source>
        <dbReference type="Proteomes" id="UP000650994"/>
    </source>
</evidence>
<accession>A0ABQ1TNQ4</accession>
<proteinExistence type="predicted"/>
<organism evidence="2 3">
    <name type="scientific">Chishuiella changwenlii</name>
    <dbReference type="NCBI Taxonomy" id="1434701"/>
    <lineage>
        <taxon>Bacteria</taxon>
        <taxon>Pseudomonadati</taxon>
        <taxon>Bacteroidota</taxon>
        <taxon>Flavobacteriia</taxon>
        <taxon>Flavobacteriales</taxon>
        <taxon>Weeksellaceae</taxon>
        <taxon>Chishuiella</taxon>
    </lineage>
</organism>
<evidence type="ECO:0000256" key="1">
    <source>
        <dbReference type="SAM" id="Phobius"/>
    </source>
</evidence>
<dbReference type="EMBL" id="BMFL01000010">
    <property type="protein sequence ID" value="GGE99895.1"/>
    <property type="molecule type" value="Genomic_DNA"/>
</dbReference>
<sequence>MGIVETSAVDNNATLVDNIPFLEPDISKAAVLCGIVLIPTWALTNKVIKKGSKFNFIFIGMLFLYFYIKKSIKYHSHYN</sequence>
<keyword evidence="1" id="KW-0812">Transmembrane</keyword>
<dbReference type="Proteomes" id="UP000650994">
    <property type="component" value="Unassembled WGS sequence"/>
</dbReference>
<protein>
    <submittedName>
        <fullName evidence="2">Uncharacterized protein</fullName>
    </submittedName>
</protein>
<keyword evidence="3" id="KW-1185">Reference proteome</keyword>
<comment type="caution">
    <text evidence="2">The sequence shown here is derived from an EMBL/GenBank/DDBJ whole genome shotgun (WGS) entry which is preliminary data.</text>
</comment>
<evidence type="ECO:0000313" key="2">
    <source>
        <dbReference type="EMBL" id="GGE99895.1"/>
    </source>
</evidence>
<gene>
    <name evidence="2" type="ORF">GCM10010984_16840</name>
</gene>
<keyword evidence="1" id="KW-0472">Membrane</keyword>
<feature type="transmembrane region" description="Helical" evidence="1">
    <location>
        <begin position="51"/>
        <end position="68"/>
    </location>
</feature>
<name>A0ABQ1TNQ4_9FLAO</name>
<reference evidence="3" key="1">
    <citation type="journal article" date="2019" name="Int. J. Syst. Evol. Microbiol.">
        <title>The Global Catalogue of Microorganisms (GCM) 10K type strain sequencing project: providing services to taxonomists for standard genome sequencing and annotation.</title>
        <authorList>
            <consortium name="The Broad Institute Genomics Platform"/>
            <consortium name="The Broad Institute Genome Sequencing Center for Infectious Disease"/>
            <person name="Wu L."/>
            <person name="Ma J."/>
        </authorList>
    </citation>
    <scope>NUCLEOTIDE SEQUENCE [LARGE SCALE GENOMIC DNA]</scope>
    <source>
        <strain evidence="3">CGMCC 1.12707</strain>
    </source>
</reference>